<dbReference type="OrthoDB" id="193787at2759"/>
<evidence type="ECO:0000313" key="3">
    <source>
        <dbReference type="EMBL" id="QQP57181.1"/>
    </source>
</evidence>
<feature type="region of interest" description="Disordered" evidence="1">
    <location>
        <begin position="63"/>
        <end position="108"/>
    </location>
</feature>
<dbReference type="SUPFAM" id="SSF51045">
    <property type="entry name" value="WW domain"/>
    <property type="match status" value="1"/>
</dbReference>
<protein>
    <submittedName>
        <fullName evidence="3">PDX1 Cterminal inhibiting factor 1</fullName>
    </submittedName>
</protein>
<dbReference type="FunFam" id="2.20.70.10:FF:000036">
    <property type="entry name" value="Phosphorylated CTD-interacting factor 1"/>
    <property type="match status" value="1"/>
</dbReference>
<accession>A0A7T8KJQ1</accession>
<dbReference type="PROSITE" id="PS01159">
    <property type="entry name" value="WW_DOMAIN_1"/>
    <property type="match status" value="1"/>
</dbReference>
<proteinExistence type="predicted"/>
<gene>
    <name evidence="3" type="ORF">FKW44_002084</name>
</gene>
<dbReference type="InterPro" id="IPR001202">
    <property type="entry name" value="WW_dom"/>
</dbReference>
<dbReference type="Gene3D" id="2.20.70.10">
    <property type="match status" value="1"/>
</dbReference>
<dbReference type="InterPro" id="IPR039881">
    <property type="entry name" value="PCIF1-like"/>
</dbReference>
<keyword evidence="4" id="KW-1185">Reference proteome</keyword>
<dbReference type="Pfam" id="PF00397">
    <property type="entry name" value="WW"/>
    <property type="match status" value="1"/>
</dbReference>
<dbReference type="GO" id="GO:0016422">
    <property type="term" value="F:mRNA (2'-O-methyladenosine-N6-)-methyltransferase activity"/>
    <property type="evidence" value="ECO:0007669"/>
    <property type="project" value="InterPro"/>
</dbReference>
<feature type="non-terminal residue" evidence="3">
    <location>
        <position position="185"/>
    </location>
</feature>
<evidence type="ECO:0000313" key="4">
    <source>
        <dbReference type="Proteomes" id="UP000595437"/>
    </source>
</evidence>
<dbReference type="EMBL" id="CP045891">
    <property type="protein sequence ID" value="QQP57181.1"/>
    <property type="molecule type" value="Genomic_DNA"/>
</dbReference>
<feature type="domain" description="WW" evidence="2">
    <location>
        <begin position="32"/>
        <end position="66"/>
    </location>
</feature>
<evidence type="ECO:0000256" key="1">
    <source>
        <dbReference type="SAM" id="MobiDB-lite"/>
    </source>
</evidence>
<dbReference type="InterPro" id="IPR036020">
    <property type="entry name" value="WW_dom_sf"/>
</dbReference>
<reference evidence="4" key="1">
    <citation type="submission" date="2021-01" db="EMBL/GenBank/DDBJ databases">
        <title>Caligus Genome Assembly.</title>
        <authorList>
            <person name="Gallardo-Escarate C."/>
        </authorList>
    </citation>
    <scope>NUCLEOTIDE SEQUENCE [LARGE SCALE GENOMIC DNA]</scope>
</reference>
<feature type="region of interest" description="Disordered" evidence="1">
    <location>
        <begin position="1"/>
        <end position="28"/>
    </location>
</feature>
<dbReference type="PANTHER" id="PTHR21727">
    <property type="entry name" value="PHOSPHORYLATED CTD INTERACTING FACTOR 1"/>
    <property type="match status" value="1"/>
</dbReference>
<evidence type="ECO:0000259" key="2">
    <source>
        <dbReference type="PROSITE" id="PS50020"/>
    </source>
</evidence>
<dbReference type="GO" id="GO:0005634">
    <property type="term" value="C:nucleus"/>
    <property type="evidence" value="ECO:0007669"/>
    <property type="project" value="TreeGrafter"/>
</dbReference>
<dbReference type="SMART" id="SM00456">
    <property type="entry name" value="WW"/>
    <property type="match status" value="1"/>
</dbReference>
<name>A0A7T8KJQ1_CALRO</name>
<dbReference type="PROSITE" id="PS50020">
    <property type="entry name" value="WW_DOMAIN_2"/>
    <property type="match status" value="1"/>
</dbReference>
<sequence>MTSTSGVGDPCGAPPVPQASSAASFETDLPGELLSQGWRKFWSRRESRPYFFNRLTGETSWEMPGGAGGGYNSADPLGISSPPPPPVLGHPSKRRLSASSSSSALTEEPPLKKLVLNGPWDLEIPTNVILYEKTPSFLPHPHPEAEALRYSLVMKLRQSLEEICRSREGIDAPKDCFNRWLLERK</sequence>
<dbReference type="GO" id="GO:0099122">
    <property type="term" value="F:RNA polymerase II C-terminal domain binding"/>
    <property type="evidence" value="ECO:0007669"/>
    <property type="project" value="InterPro"/>
</dbReference>
<dbReference type="PANTHER" id="PTHR21727:SF0">
    <property type="entry name" value="MRNA (2'-O-METHYLADENOSINE-N(6)-)-METHYLTRANSFERASE"/>
    <property type="match status" value="1"/>
</dbReference>
<dbReference type="Proteomes" id="UP000595437">
    <property type="component" value="Chromosome 2"/>
</dbReference>
<dbReference type="CDD" id="cd00201">
    <property type="entry name" value="WW"/>
    <property type="match status" value="1"/>
</dbReference>
<organism evidence="3 4">
    <name type="scientific">Caligus rogercresseyi</name>
    <name type="common">Sea louse</name>
    <dbReference type="NCBI Taxonomy" id="217165"/>
    <lineage>
        <taxon>Eukaryota</taxon>
        <taxon>Metazoa</taxon>
        <taxon>Ecdysozoa</taxon>
        <taxon>Arthropoda</taxon>
        <taxon>Crustacea</taxon>
        <taxon>Multicrustacea</taxon>
        <taxon>Hexanauplia</taxon>
        <taxon>Copepoda</taxon>
        <taxon>Siphonostomatoida</taxon>
        <taxon>Caligidae</taxon>
        <taxon>Caligus</taxon>
    </lineage>
</organism>
<dbReference type="AlphaFoldDB" id="A0A7T8KJQ1"/>